<dbReference type="Proteomes" id="UP000199103">
    <property type="component" value="Chromosome I"/>
</dbReference>
<dbReference type="STRING" id="630515.SAMN04489812_2213"/>
<reference evidence="1 2" key="1">
    <citation type="submission" date="2016-10" db="EMBL/GenBank/DDBJ databases">
        <authorList>
            <person name="de Groot N.N."/>
        </authorList>
    </citation>
    <scope>NUCLEOTIDE SEQUENCE [LARGE SCALE GENOMIC DNA]</scope>
    <source>
        <strain evidence="1 2">DSM 21800</strain>
    </source>
</reference>
<proteinExistence type="predicted"/>
<evidence type="ECO:0000313" key="1">
    <source>
        <dbReference type="EMBL" id="SDS53901.1"/>
    </source>
</evidence>
<sequence length="215" mass="24367">MRIAMLGQLDPDVQRPETWAADKPAILRYLNDGLGVSAARTLLPDEMDPMRPLAVNVIIYTDGEWVWSAEHIYYAEHHDIPIDPELIEYARGRNFEVGDVPESAIDDAMDALDEADEEAEAEEPVDSAQAERSRLVELTPYQWCSRFARGELDREQLINLLAEYPYTPTVDDREWNDAVVQPPGTVDEIEQASIDGLIDVDLYTAIIDRLRQQPS</sequence>
<keyword evidence="2" id="KW-1185">Reference proteome</keyword>
<dbReference type="EMBL" id="LT629772">
    <property type="protein sequence ID" value="SDS53901.1"/>
    <property type="molecule type" value="Genomic_DNA"/>
</dbReference>
<gene>
    <name evidence="1" type="ORF">SAMN04489812_2213</name>
</gene>
<protein>
    <submittedName>
        <fullName evidence="1">Uncharacterized protein</fullName>
    </submittedName>
</protein>
<dbReference type="RefSeq" id="WP_172836115.1">
    <property type="nucleotide sequence ID" value="NZ_LT629772.1"/>
</dbReference>
<organism evidence="1 2">
    <name type="scientific">Microlunatus soli</name>
    <dbReference type="NCBI Taxonomy" id="630515"/>
    <lineage>
        <taxon>Bacteria</taxon>
        <taxon>Bacillati</taxon>
        <taxon>Actinomycetota</taxon>
        <taxon>Actinomycetes</taxon>
        <taxon>Propionibacteriales</taxon>
        <taxon>Propionibacteriaceae</taxon>
        <taxon>Microlunatus</taxon>
    </lineage>
</organism>
<accession>A0A1H1T161</accession>
<name>A0A1H1T161_9ACTN</name>
<evidence type="ECO:0000313" key="2">
    <source>
        <dbReference type="Proteomes" id="UP000199103"/>
    </source>
</evidence>
<dbReference type="AlphaFoldDB" id="A0A1H1T161"/>